<sequence length="188" mass="21531">MIQRKLQDVSPTLLKGESLDKQNAYIQRVLEQHSIKADVQFKPERLQEFINQNKTFGKGLMAYLKSLEEQLDSALTNYQHLKLPILQILSELGGLVFPNTTACYSLIPSDLKKLQWQLIVSEVNNTFKNTHALNDQDEVTRLLAIFVTHKHPETVACLISFCLCKVLIRSVNKTSTSPLVLSKRRIRR</sequence>
<dbReference type="RefSeq" id="YP_010216408.1">
    <property type="nucleotide sequence ID" value="NC_058886.1"/>
</dbReference>
<evidence type="ECO:0000313" key="1">
    <source>
        <dbReference type="EMBL" id="UBR43429.1"/>
    </source>
</evidence>
<protein>
    <submittedName>
        <fullName evidence="1">Uncharacterized protein</fullName>
    </submittedName>
</protein>
<geneLocation type="mitochondrion" evidence="1"/>
<dbReference type="EMBL" id="MZ571476">
    <property type="protein sequence ID" value="UBR43429.1"/>
    <property type="molecule type" value="Genomic_DNA"/>
</dbReference>
<dbReference type="AlphaFoldDB" id="A0A8K1HUZ2"/>
<accession>A0A8K1HUZ2</accession>
<gene>
    <name evidence="1" type="primary">orf188</name>
</gene>
<reference evidence="1" key="1">
    <citation type="submission" date="2021-07" db="EMBL/GenBank/DDBJ databases">
        <authorList>
            <person name="Wang H."/>
            <person name="Liu F."/>
        </authorList>
    </citation>
    <scope>NUCLEOTIDE SEQUENCE</scope>
    <source>
        <strain evidence="1">CNS000531</strain>
    </source>
</reference>
<dbReference type="GeneID" id="68661709"/>
<proteinExistence type="predicted"/>
<keyword evidence="1" id="KW-0496">Mitochondrion</keyword>
<organism evidence="1">
    <name type="scientific">Ulva intestinalis</name>
    <name type="common">Hollow green nori</name>
    <name type="synonym">Enteromorpha intestinalis</name>
    <dbReference type="NCBI Taxonomy" id="3116"/>
    <lineage>
        <taxon>Eukaryota</taxon>
        <taxon>Viridiplantae</taxon>
        <taxon>Chlorophyta</taxon>
        <taxon>core chlorophytes</taxon>
        <taxon>Ulvophyceae</taxon>
        <taxon>OUU clade</taxon>
        <taxon>Ulvales</taxon>
        <taxon>Ulvaceae</taxon>
        <taxon>Ulva</taxon>
    </lineage>
</organism>
<name>A0A8K1HUZ2_ULVIN</name>